<gene>
    <name evidence="1" type="ORF">MORIYA_0685</name>
</gene>
<protein>
    <recommendedName>
        <fullName evidence="3">Transposase</fullName>
    </recommendedName>
</protein>
<name>A0A330LKB5_9GAMM</name>
<reference evidence="2" key="1">
    <citation type="submission" date="2018-05" db="EMBL/GenBank/DDBJ databases">
        <authorList>
            <person name="Cea G.-C."/>
            <person name="William W."/>
        </authorList>
    </citation>
    <scope>NUCLEOTIDE SEQUENCE [LARGE SCALE GENOMIC DNA]</scope>
    <source>
        <strain evidence="2">DB21MT 5</strain>
    </source>
</reference>
<accession>A0A330LKB5</accession>
<evidence type="ECO:0008006" key="3">
    <source>
        <dbReference type="Google" id="ProtNLM"/>
    </source>
</evidence>
<keyword evidence="2" id="KW-1185">Reference proteome</keyword>
<sequence length="58" mass="6519">MKNIIRVGVDLAKNVFHIHAIDENEKTVVLLNPWNVTSKKTRSMQGLNDITAGVARFN</sequence>
<evidence type="ECO:0000313" key="2">
    <source>
        <dbReference type="Proteomes" id="UP000250163"/>
    </source>
</evidence>
<dbReference type="AlphaFoldDB" id="A0A330LKB5"/>
<dbReference type="EMBL" id="LS483250">
    <property type="protein sequence ID" value="SQD77163.1"/>
    <property type="molecule type" value="Genomic_DNA"/>
</dbReference>
<proteinExistence type="predicted"/>
<dbReference type="KEGG" id="mya:MORIYA_0685"/>
<organism evidence="1 2">
    <name type="scientific">Moritella yayanosii</name>
    <dbReference type="NCBI Taxonomy" id="69539"/>
    <lineage>
        <taxon>Bacteria</taxon>
        <taxon>Pseudomonadati</taxon>
        <taxon>Pseudomonadota</taxon>
        <taxon>Gammaproteobacteria</taxon>
        <taxon>Alteromonadales</taxon>
        <taxon>Moritellaceae</taxon>
        <taxon>Moritella</taxon>
    </lineage>
</organism>
<dbReference type="RefSeq" id="WP_162629221.1">
    <property type="nucleotide sequence ID" value="NZ_LS483250.1"/>
</dbReference>
<dbReference type="Proteomes" id="UP000250163">
    <property type="component" value="Chromosome MORIYA"/>
</dbReference>
<evidence type="ECO:0000313" key="1">
    <source>
        <dbReference type="EMBL" id="SQD77163.1"/>
    </source>
</evidence>